<protein>
    <submittedName>
        <fullName evidence="5">Carbohydrate kinase</fullName>
    </submittedName>
</protein>
<dbReference type="Proteomes" id="UP000092967">
    <property type="component" value="Chromosome"/>
</dbReference>
<accession>A0A1B1Y5C8</accession>
<reference evidence="5 6" key="1">
    <citation type="submission" date="2016-02" db="EMBL/GenBank/DDBJ databases">
        <authorList>
            <person name="Wen L."/>
            <person name="He K."/>
            <person name="Yang H."/>
        </authorList>
    </citation>
    <scope>NUCLEOTIDE SEQUENCE [LARGE SCALE GENOMIC DNA]</scope>
    <source>
        <strain evidence="5 6">CZ1127</strain>
    </source>
</reference>
<dbReference type="KEGG" id="wfu:AXE80_06675"/>
<sequence length="293" mass="32124">MKNIVCFGEVLWDVFPEHKKIGGAPLNVAVRLQSLGNHVSMISSVGQDADGDKIIDFVKEHKVDASNIQINPAQQTGSVAVTLDNERSATYEIEHPRAWDKIELSEKAINRAKTADAFIYGSLAARDLVSRNTLYELLKIAPYKIFDVNLRKPHYSSEILNELMHQADFIKFNDDEILEIVKNYTAVINTVEEAIQFIAQQTGATSICVTKGSKGAVLYYSGKLYQNPGYKIKVVDTVGAGDSFLASLINQLLNNSSPQKAIDFACAVGAIVASREGANPKIDKSSIDALMMV</sequence>
<dbReference type="CDD" id="cd01167">
    <property type="entry name" value="bac_FRK"/>
    <property type="match status" value="1"/>
</dbReference>
<dbReference type="EMBL" id="CP014224">
    <property type="protein sequence ID" value="ANW95982.1"/>
    <property type="molecule type" value="Genomic_DNA"/>
</dbReference>
<dbReference type="GO" id="GO:0016301">
    <property type="term" value="F:kinase activity"/>
    <property type="evidence" value="ECO:0007669"/>
    <property type="project" value="UniProtKB-KW"/>
</dbReference>
<feature type="domain" description="Carbohydrate kinase PfkB" evidence="4">
    <location>
        <begin position="17"/>
        <end position="282"/>
    </location>
</feature>
<evidence type="ECO:0000256" key="3">
    <source>
        <dbReference type="ARBA" id="ARBA00022777"/>
    </source>
</evidence>
<dbReference type="InterPro" id="IPR050306">
    <property type="entry name" value="PfkB_Carbo_kinase"/>
</dbReference>
<keyword evidence="6" id="KW-1185">Reference proteome</keyword>
<dbReference type="AlphaFoldDB" id="A0A1B1Y5C8"/>
<evidence type="ECO:0000256" key="2">
    <source>
        <dbReference type="ARBA" id="ARBA00022679"/>
    </source>
</evidence>
<evidence type="ECO:0000259" key="4">
    <source>
        <dbReference type="Pfam" id="PF00294"/>
    </source>
</evidence>
<dbReference type="RefSeq" id="WP_068825636.1">
    <property type="nucleotide sequence ID" value="NZ_CP014224.1"/>
</dbReference>
<dbReference type="InterPro" id="IPR029056">
    <property type="entry name" value="Ribokinase-like"/>
</dbReference>
<dbReference type="InterPro" id="IPR002173">
    <property type="entry name" value="Carboh/pur_kinase_PfkB_CS"/>
</dbReference>
<evidence type="ECO:0000313" key="5">
    <source>
        <dbReference type="EMBL" id="ANW95982.1"/>
    </source>
</evidence>
<comment type="similarity">
    <text evidence="1">Belongs to the carbohydrate kinase PfkB family.</text>
</comment>
<dbReference type="OrthoDB" id="9813569at2"/>
<dbReference type="SUPFAM" id="SSF53613">
    <property type="entry name" value="Ribokinase-like"/>
    <property type="match status" value="1"/>
</dbReference>
<dbReference type="Pfam" id="PF00294">
    <property type="entry name" value="PfkB"/>
    <property type="match status" value="1"/>
</dbReference>
<dbReference type="PANTHER" id="PTHR43085">
    <property type="entry name" value="HEXOKINASE FAMILY MEMBER"/>
    <property type="match status" value="1"/>
</dbReference>
<keyword evidence="3 5" id="KW-0418">Kinase</keyword>
<dbReference type="Gene3D" id="3.40.1190.20">
    <property type="match status" value="1"/>
</dbReference>
<evidence type="ECO:0000313" key="6">
    <source>
        <dbReference type="Proteomes" id="UP000092967"/>
    </source>
</evidence>
<dbReference type="PROSITE" id="PS00583">
    <property type="entry name" value="PFKB_KINASES_1"/>
    <property type="match status" value="1"/>
</dbReference>
<evidence type="ECO:0000256" key="1">
    <source>
        <dbReference type="ARBA" id="ARBA00010688"/>
    </source>
</evidence>
<dbReference type="InterPro" id="IPR011611">
    <property type="entry name" value="PfkB_dom"/>
</dbReference>
<proteinExistence type="inferred from homology"/>
<dbReference type="PANTHER" id="PTHR43085:SF57">
    <property type="entry name" value="CARBOHYDRATE KINASE PFKB DOMAIN-CONTAINING PROTEIN"/>
    <property type="match status" value="1"/>
</dbReference>
<name>A0A1B1Y5C8_9FLAO</name>
<keyword evidence="2" id="KW-0808">Transferase</keyword>
<dbReference type="STRING" id="1790137.AXE80_06675"/>
<gene>
    <name evidence="5" type="ORF">AXE80_06675</name>
</gene>
<organism evidence="5 6">
    <name type="scientific">Wenyingzhuangia fucanilytica</name>
    <dbReference type="NCBI Taxonomy" id="1790137"/>
    <lineage>
        <taxon>Bacteria</taxon>
        <taxon>Pseudomonadati</taxon>
        <taxon>Bacteroidota</taxon>
        <taxon>Flavobacteriia</taxon>
        <taxon>Flavobacteriales</taxon>
        <taxon>Flavobacteriaceae</taxon>
        <taxon>Wenyingzhuangia</taxon>
    </lineage>
</organism>